<dbReference type="STRING" id="1618337.UT28_C0001G0233"/>
<protein>
    <submittedName>
        <fullName evidence="2">Uncharacterized protein</fullName>
    </submittedName>
</protein>
<keyword evidence="1" id="KW-0812">Transmembrane</keyword>
<reference evidence="2 3" key="1">
    <citation type="journal article" date="2015" name="Nature">
        <title>rRNA introns, odd ribosomes, and small enigmatic genomes across a large radiation of phyla.</title>
        <authorList>
            <person name="Brown C.T."/>
            <person name="Hug L.A."/>
            <person name="Thomas B.C."/>
            <person name="Sharon I."/>
            <person name="Castelle C.J."/>
            <person name="Singh A."/>
            <person name="Wilkins M.J."/>
            <person name="Williams K.H."/>
            <person name="Banfield J.F."/>
        </authorList>
    </citation>
    <scope>NUCLEOTIDE SEQUENCE [LARGE SCALE GENOMIC DNA]</scope>
</reference>
<dbReference type="EMBL" id="CP011213">
    <property type="protein sequence ID" value="AKM82044.1"/>
    <property type="molecule type" value="Genomic_DNA"/>
</dbReference>
<evidence type="ECO:0000256" key="1">
    <source>
        <dbReference type="SAM" id="Phobius"/>
    </source>
</evidence>
<name>A0A0G4B2F4_9BACT</name>
<proteinExistence type="predicted"/>
<dbReference type="KEGG" id="bbgw:UT28_C0001G0233"/>
<keyword evidence="1" id="KW-0472">Membrane</keyword>
<evidence type="ECO:0000313" key="2">
    <source>
        <dbReference type="EMBL" id="AKM82044.1"/>
    </source>
</evidence>
<sequence length="345" mass="37875">MDQKTRPVVSRWLWIILAIIVVLAAGFFSWYYLSGPGKKVTATTASATATVETAAPDQLLAGYSKYSNDTYGFNFQYPETWTSTKSETNTESSQGKIAKDLVFKVRYYDPNAVKKEGPNPPDDVYMRVYKKNSDFTNLNAWLVSTFKLPNTELEDYQVGSEISLGGLKGYYSSIGCCAGVDRNYVVEKGNYIYSLGSSHFDSSITDKDMPATFQKIAPTVKITTASAAADWKTYNNSTYGFQLTFTDSWKNYAIEEMATGSSGGSAGYIIAVPSTNNKDVMSIIIYTPDAYAKAVAAADPAPGKVIGQTPKYVYTYIPSNGLNGEPDSTFYSTYIPNLVKTFKAL</sequence>
<feature type="transmembrane region" description="Helical" evidence="1">
    <location>
        <begin position="12"/>
        <end position="33"/>
    </location>
</feature>
<accession>A0A0G4B2F4</accession>
<dbReference type="AlphaFoldDB" id="A0A0G4B2F4"/>
<dbReference type="Proteomes" id="UP000035648">
    <property type="component" value="Chromosome"/>
</dbReference>
<organism evidence="2 3">
    <name type="scientific">Berkelbacteria bacterium GW2011_GWE1_39_12</name>
    <dbReference type="NCBI Taxonomy" id="1618337"/>
    <lineage>
        <taxon>Bacteria</taxon>
        <taxon>Candidatus Berkelbacteria</taxon>
    </lineage>
</organism>
<gene>
    <name evidence="2" type="ORF">UT28_C0001G0233</name>
</gene>
<keyword evidence="1" id="KW-1133">Transmembrane helix</keyword>
<evidence type="ECO:0000313" key="3">
    <source>
        <dbReference type="Proteomes" id="UP000035648"/>
    </source>
</evidence>